<reference evidence="12" key="1">
    <citation type="submission" date="2023-11" db="EMBL/GenBank/DDBJ databases">
        <title>Genome assemblies of two species of porcelain crab, Petrolisthes cinctipes and Petrolisthes manimaculis (Anomura: Porcellanidae).</title>
        <authorList>
            <person name="Angst P."/>
        </authorList>
    </citation>
    <scope>NUCLEOTIDE SEQUENCE</scope>
    <source>
        <strain evidence="12">PB745_02</strain>
        <tissue evidence="12">Gill</tissue>
    </source>
</reference>
<dbReference type="GO" id="GO:0030992">
    <property type="term" value="C:intraciliary transport particle B"/>
    <property type="evidence" value="ECO:0007669"/>
    <property type="project" value="TreeGrafter"/>
</dbReference>
<dbReference type="EMBL" id="JAWZYT010002314">
    <property type="protein sequence ID" value="KAK4305210.1"/>
    <property type="molecule type" value="Genomic_DNA"/>
</dbReference>
<evidence type="ECO:0000256" key="4">
    <source>
        <dbReference type="ARBA" id="ARBA00022737"/>
    </source>
</evidence>
<dbReference type="Gene3D" id="1.25.40.470">
    <property type="match status" value="2"/>
</dbReference>
<dbReference type="Proteomes" id="UP001292094">
    <property type="component" value="Unassembled WGS sequence"/>
</dbReference>
<keyword evidence="6" id="KW-0969">Cilium</keyword>
<dbReference type="FunFam" id="1.25.40.470:FF:000013">
    <property type="entry name" value="intraflagellar transport protein 172 homolog"/>
    <property type="match status" value="1"/>
</dbReference>
<dbReference type="GO" id="GO:0005930">
    <property type="term" value="C:axoneme"/>
    <property type="evidence" value="ECO:0007669"/>
    <property type="project" value="TreeGrafter"/>
</dbReference>
<evidence type="ECO:0000256" key="9">
    <source>
        <dbReference type="ARBA" id="ARBA00073483"/>
    </source>
</evidence>
<keyword evidence="4" id="KW-0677">Repeat</keyword>
<dbReference type="GO" id="GO:0036064">
    <property type="term" value="C:ciliary basal body"/>
    <property type="evidence" value="ECO:0007669"/>
    <property type="project" value="TreeGrafter"/>
</dbReference>
<evidence type="ECO:0000256" key="7">
    <source>
        <dbReference type="ARBA" id="ARBA00023273"/>
    </source>
</evidence>
<dbReference type="Pfam" id="PF24762">
    <property type="entry name" value="TPR_IF140-IFT172"/>
    <property type="match status" value="1"/>
</dbReference>
<name>A0AAE1U3W6_9EUCA</name>
<proteinExistence type="inferred from homology"/>
<comment type="caution">
    <text evidence="12">The sequence shown here is derived from an EMBL/GenBank/DDBJ whole genome shotgun (WGS) entry which is preliminary data.</text>
</comment>
<evidence type="ECO:0000259" key="11">
    <source>
        <dbReference type="Pfam" id="PF24762"/>
    </source>
</evidence>
<comment type="similarity">
    <text evidence="8">Belongs to the IFT172 family.</text>
</comment>
<dbReference type="Pfam" id="PF23387">
    <property type="entry name" value="TPR_IFT80_172"/>
    <property type="match status" value="1"/>
</dbReference>
<keyword evidence="5" id="KW-0802">TPR repeat</keyword>
<evidence type="ECO:0000259" key="10">
    <source>
        <dbReference type="Pfam" id="PF23387"/>
    </source>
</evidence>
<evidence type="ECO:0000313" key="13">
    <source>
        <dbReference type="Proteomes" id="UP001292094"/>
    </source>
</evidence>
<evidence type="ECO:0000256" key="5">
    <source>
        <dbReference type="ARBA" id="ARBA00022803"/>
    </source>
</evidence>
<dbReference type="FunFam" id="1.25.40.470:FF:000008">
    <property type="entry name" value="Intraflagellar transport protein 172 homolog"/>
    <property type="match status" value="1"/>
</dbReference>
<evidence type="ECO:0000256" key="8">
    <source>
        <dbReference type="ARBA" id="ARBA00038130"/>
    </source>
</evidence>
<evidence type="ECO:0000256" key="2">
    <source>
        <dbReference type="ARBA" id="ARBA00022473"/>
    </source>
</evidence>
<keyword evidence="13" id="KW-1185">Reference proteome</keyword>
<keyword evidence="7" id="KW-0966">Cell projection</keyword>
<dbReference type="PANTHER" id="PTHR15722">
    <property type="entry name" value="IFT140/172-RELATED"/>
    <property type="match status" value="1"/>
</dbReference>
<feature type="domain" description="IFT80/172/WDR35 TPR" evidence="10">
    <location>
        <begin position="99"/>
        <end position="234"/>
    </location>
</feature>
<dbReference type="InterPro" id="IPR056168">
    <property type="entry name" value="TPR_IF140/IFT172/WDR19"/>
</dbReference>
<evidence type="ECO:0000256" key="6">
    <source>
        <dbReference type="ARBA" id="ARBA00023069"/>
    </source>
</evidence>
<dbReference type="PANTHER" id="PTHR15722:SF2">
    <property type="entry name" value="INTRAFLAGELLAR TRANSPORT PROTEIN 172 HOMOLOG"/>
    <property type="match status" value="1"/>
</dbReference>
<feature type="domain" description="IF140/IFT172/WDR19 TPR" evidence="11">
    <location>
        <begin position="445"/>
        <end position="660"/>
    </location>
</feature>
<evidence type="ECO:0000256" key="1">
    <source>
        <dbReference type="ARBA" id="ARBA00004138"/>
    </source>
</evidence>
<evidence type="ECO:0000313" key="12">
    <source>
        <dbReference type="EMBL" id="KAK4305210.1"/>
    </source>
</evidence>
<keyword evidence="2" id="KW-0217">Developmental protein</keyword>
<accession>A0AAE1U3W6</accession>
<dbReference type="FunFam" id="1.25.40.470:FF:000012">
    <property type="entry name" value="intraflagellar transport protein 172 homolog"/>
    <property type="match status" value="1"/>
</dbReference>
<protein>
    <recommendedName>
        <fullName evidence="9">Intraflagellar transport protein 172 homolog</fullName>
    </recommendedName>
</protein>
<organism evidence="12 13">
    <name type="scientific">Petrolisthes manimaculis</name>
    <dbReference type="NCBI Taxonomy" id="1843537"/>
    <lineage>
        <taxon>Eukaryota</taxon>
        <taxon>Metazoa</taxon>
        <taxon>Ecdysozoa</taxon>
        <taxon>Arthropoda</taxon>
        <taxon>Crustacea</taxon>
        <taxon>Multicrustacea</taxon>
        <taxon>Malacostraca</taxon>
        <taxon>Eumalacostraca</taxon>
        <taxon>Eucarida</taxon>
        <taxon>Decapoda</taxon>
        <taxon>Pleocyemata</taxon>
        <taxon>Anomura</taxon>
        <taxon>Galatheoidea</taxon>
        <taxon>Porcellanidae</taxon>
        <taxon>Petrolisthes</taxon>
    </lineage>
</organism>
<dbReference type="InterPro" id="IPR011990">
    <property type="entry name" value="TPR-like_helical_dom_sf"/>
</dbReference>
<keyword evidence="3" id="KW-0853">WD repeat</keyword>
<gene>
    <name evidence="12" type="ORF">Pmani_022889</name>
</gene>
<comment type="subcellular location">
    <subcellularLocation>
        <location evidence="1">Cell projection</location>
        <location evidence="1">Cilium</location>
    </subcellularLocation>
</comment>
<evidence type="ECO:0000256" key="3">
    <source>
        <dbReference type="ARBA" id="ARBA00022574"/>
    </source>
</evidence>
<dbReference type="AlphaFoldDB" id="A0AAE1U3W6"/>
<dbReference type="GO" id="GO:0042073">
    <property type="term" value="P:intraciliary transport"/>
    <property type="evidence" value="ECO:0007669"/>
    <property type="project" value="TreeGrafter"/>
</dbReference>
<sequence length="1128" mass="128117">MTWVPGSDVVVAQSLEQLCVWYNIDIPERVTTFQIKGEVVDVERADGRTEVIVQDGVQELSYALDEGLIEFGTAIDDGDFLRAMNYLETLPLTAEAETMWRTLARLTLEGRHLYIAERCFAALGDVSKVRYLQGINEIRQKIQEKTGEDGIQHYEAQARLAILDKQFKTAEGIYLDYNNLDAAMEMYQNLHKWDEAVQLAEVKGHSEVESLKRAHTQWLLDTHQDERAGQLKEAEGDYWAAINMYLKAGMPARAARLATNVDEMREDPELIHRIAMSLLKAELNEQAGELYEKVGKPQEALVSYRKGQAYSRAVELARHAYPSEEEWGDQLVSNKQTDAAISHYIEAGNNIKAQDAVISARQWRKAIQIIEVIDDDAALKPYLMKLGQYYAGLNDLPKAERFYVKGGMYNEAIAMYNQAGEWEKAHQLASKFLGADKVAVMYVNQAQVLESEGKFREAERLYISVHEPDLAITMYKNQCQFDQMMRLVKEYHTELVESTHLHLAAQLEQENNYHEAEKYFIAGANWKAAVNMYRGADMWEDAYRVAKKEGGANSGKQVVFLWARTLRGDAAVKLLNKFGLLEQCIDYACESMLFEFAFELARIAMKQKVPDIHYKYAMVLEDESKFSEAEAQFIQAGKPKEAVLMYVHAQDWESAQRVAEAHDPESVGDMLVGQAKKACNDRDYPRAEALLLPAQCPELAVKFYRDSDQWMEALRVCKEYLPHKLSALQDEYDRTVLSRGSHDAQTLMNQARQWEESGVYSRAVECYIKVTPNMTSDASVLEKSWNKARELAVKFLPPEKVDDVARVLGPRLLDIKRYSAAAQMFLAGDMNKEAIDAFITAQEWNKAKKVASELEPRYEFYVDSAYKDFLKTEGKAEALADIDLTGALDIPFTLQSQEGKAAEALGLYKQYGAPAFTQNYNIYRQLSLDLMSLHELCSPQGYRTWADLRDLLLNLVDNLIQHQDTDGVLKEFELLLLLSHYLAAWSAYMATPQLEKIVAKEVGWKNMAFVFLNQFLDLCEAIEEGSLDSLDHTDFIDTDIPYEIPLPDTLSIPDNLREEAKEWVLAVSMDQQVEQILPLDERMVYEASLMGGDSTSFPPCVISGYPVVHNRLDLKRGQGGLEQIGHGH</sequence>
<dbReference type="InterPro" id="IPR056157">
    <property type="entry name" value="TPR_IFT80_172_dom"/>
</dbReference>
<dbReference type="SUPFAM" id="SSF48452">
    <property type="entry name" value="TPR-like"/>
    <property type="match status" value="1"/>
</dbReference>